<dbReference type="SMART" id="SM00388">
    <property type="entry name" value="HisKA"/>
    <property type="match status" value="1"/>
</dbReference>
<dbReference type="SUPFAM" id="SSF55874">
    <property type="entry name" value="ATPase domain of HSP90 chaperone/DNA topoisomerase II/histidine kinase"/>
    <property type="match status" value="1"/>
</dbReference>
<evidence type="ECO:0000313" key="8">
    <source>
        <dbReference type="Proteomes" id="UP000058857"/>
    </source>
</evidence>
<dbReference type="EMBL" id="CP012029">
    <property type="protein sequence ID" value="ALO24678.1"/>
    <property type="molecule type" value="Genomic_DNA"/>
</dbReference>
<dbReference type="Pfam" id="PF00512">
    <property type="entry name" value="HisKA"/>
    <property type="match status" value="1"/>
</dbReference>
<dbReference type="Gene3D" id="3.30.565.10">
    <property type="entry name" value="Histidine kinase-like ATPase, C-terminal domain"/>
    <property type="match status" value="1"/>
</dbReference>
<dbReference type="CDD" id="cd00082">
    <property type="entry name" value="HisKA"/>
    <property type="match status" value="1"/>
</dbReference>
<evidence type="ECO:0000259" key="6">
    <source>
        <dbReference type="PROSITE" id="PS50109"/>
    </source>
</evidence>
<gene>
    <name evidence="7" type="ORF">LBBP_00314</name>
</gene>
<dbReference type="EC" id="2.7.13.3" evidence="2"/>
<proteinExistence type="predicted"/>
<dbReference type="Gene3D" id="3.30.450.20">
    <property type="entry name" value="PAS domain"/>
    <property type="match status" value="1"/>
</dbReference>
<dbReference type="Proteomes" id="UP000058857">
    <property type="component" value="Chromosome 1"/>
</dbReference>
<evidence type="ECO:0000256" key="1">
    <source>
        <dbReference type="ARBA" id="ARBA00000085"/>
    </source>
</evidence>
<dbReference type="InterPro" id="IPR003594">
    <property type="entry name" value="HATPase_dom"/>
</dbReference>
<dbReference type="RefSeq" id="WP_002732723.1">
    <property type="nucleotide sequence ID" value="NZ_CP012029.1"/>
</dbReference>
<keyword evidence="4" id="KW-0808">Transferase</keyword>
<evidence type="ECO:0000256" key="2">
    <source>
        <dbReference type="ARBA" id="ARBA00012438"/>
    </source>
</evidence>
<dbReference type="CDD" id="cd00075">
    <property type="entry name" value="HATPase"/>
    <property type="match status" value="1"/>
</dbReference>
<sequence length="372" mass="42737">MENTQDAILSVDKDYKILIMNHLFQEFIFNIYKIDLKIGNYALERFRLDTSATWKDIYDSTFDGIPVRKEWKISNQEGNSNYYEILTSPIYSSTENTRISYPKDQASFSGTLCNEESKSEREILGATLYIRDITEKKLLEQKTGSLIKSKNRLLTTVMHDLKNPINGILGLIELLKEQTDNQNRTELLNMMFRAADKSLNIIQDLLQIAEMENENFKLKTEKTNLNYLIESLVKQNYPEAQNKKIKLYTIQEIDPLPVKIELLKFQRVLENLISNSLKFTKEGGEILIHSYAQNKKAMMIVKDTGIGIPYGLQPSIFDQFTKARRQGLKGEETTGLGMFIVKVIVELHKGKISLESKEGLGTKFIVEIPLDA</sequence>
<dbReference type="GO" id="GO:0000155">
    <property type="term" value="F:phosphorelay sensor kinase activity"/>
    <property type="evidence" value="ECO:0007669"/>
    <property type="project" value="InterPro"/>
</dbReference>
<accession>A0A0E3B423</accession>
<evidence type="ECO:0000313" key="7">
    <source>
        <dbReference type="EMBL" id="ALO24678.1"/>
    </source>
</evidence>
<organism evidence="7">
    <name type="scientific">Leptospira borgpetersenii serovar Ballum</name>
    <dbReference type="NCBI Taxonomy" id="280505"/>
    <lineage>
        <taxon>Bacteria</taxon>
        <taxon>Pseudomonadati</taxon>
        <taxon>Spirochaetota</taxon>
        <taxon>Spirochaetia</taxon>
        <taxon>Leptospirales</taxon>
        <taxon>Leptospiraceae</taxon>
        <taxon>Leptospira</taxon>
    </lineage>
</organism>
<dbReference type="PANTHER" id="PTHR43547">
    <property type="entry name" value="TWO-COMPONENT HISTIDINE KINASE"/>
    <property type="match status" value="1"/>
</dbReference>
<dbReference type="AlphaFoldDB" id="A0A0E3B423"/>
<evidence type="ECO:0000256" key="4">
    <source>
        <dbReference type="ARBA" id="ARBA00022679"/>
    </source>
</evidence>
<dbReference type="PROSITE" id="PS50109">
    <property type="entry name" value="HIS_KIN"/>
    <property type="match status" value="1"/>
</dbReference>
<dbReference type="PRINTS" id="PR00344">
    <property type="entry name" value="BCTRLSENSOR"/>
</dbReference>
<dbReference type="Gene3D" id="1.10.287.130">
    <property type="match status" value="1"/>
</dbReference>
<reference evidence="7 8" key="1">
    <citation type="journal article" date="2015" name="PLoS Negl. Trop. Dis.">
        <title>Distribution of Plasmids in Distinct Leptospira Pathogenic Species.</title>
        <authorList>
            <person name="Wang Y."/>
            <person name="Zhuang X."/>
            <person name="Zhong Y."/>
            <person name="Zhang C."/>
            <person name="Zhang Y."/>
            <person name="Zeng L."/>
            <person name="Zhu Y."/>
            <person name="He P."/>
            <person name="Dong K."/>
            <person name="Pal U."/>
            <person name="Guo X."/>
            <person name="Qin J."/>
        </authorList>
    </citation>
    <scope>NUCLEOTIDE SEQUENCE [LARGE SCALE GENOMIC DNA]</scope>
    <source>
        <strain evidence="7 8">56604</strain>
    </source>
</reference>
<evidence type="ECO:0000256" key="5">
    <source>
        <dbReference type="ARBA" id="ARBA00022777"/>
    </source>
</evidence>
<dbReference type="Pfam" id="PF02518">
    <property type="entry name" value="HATPase_c"/>
    <property type="match status" value="1"/>
</dbReference>
<keyword evidence="3" id="KW-0597">Phosphoprotein</keyword>
<dbReference type="FunFam" id="3.30.565.10:FF:000006">
    <property type="entry name" value="Sensor histidine kinase WalK"/>
    <property type="match status" value="1"/>
</dbReference>
<name>A0A0E3B423_LEPBO</name>
<dbReference type="InterPro" id="IPR004358">
    <property type="entry name" value="Sig_transdc_His_kin-like_C"/>
</dbReference>
<dbReference type="InterPro" id="IPR036097">
    <property type="entry name" value="HisK_dim/P_sf"/>
</dbReference>
<evidence type="ECO:0000256" key="3">
    <source>
        <dbReference type="ARBA" id="ARBA00022553"/>
    </source>
</evidence>
<dbReference type="InterPro" id="IPR036890">
    <property type="entry name" value="HATPase_C_sf"/>
</dbReference>
<dbReference type="SUPFAM" id="SSF47384">
    <property type="entry name" value="Homodimeric domain of signal transducing histidine kinase"/>
    <property type="match status" value="1"/>
</dbReference>
<dbReference type="GeneID" id="61172439"/>
<protein>
    <recommendedName>
        <fullName evidence="2">histidine kinase</fullName>
        <ecNumber evidence="2">2.7.13.3</ecNumber>
    </recommendedName>
</protein>
<dbReference type="PATRIC" id="fig|280505.15.peg.308"/>
<feature type="domain" description="Histidine kinase" evidence="6">
    <location>
        <begin position="156"/>
        <end position="372"/>
    </location>
</feature>
<dbReference type="PANTHER" id="PTHR43547:SF2">
    <property type="entry name" value="HYBRID SIGNAL TRANSDUCTION HISTIDINE KINASE C"/>
    <property type="match status" value="1"/>
</dbReference>
<dbReference type="InterPro" id="IPR005467">
    <property type="entry name" value="His_kinase_dom"/>
</dbReference>
<dbReference type="SMART" id="SM00387">
    <property type="entry name" value="HATPase_c"/>
    <property type="match status" value="1"/>
</dbReference>
<comment type="catalytic activity">
    <reaction evidence="1">
        <text>ATP + protein L-histidine = ADP + protein N-phospho-L-histidine.</text>
        <dbReference type="EC" id="2.7.13.3"/>
    </reaction>
</comment>
<dbReference type="InterPro" id="IPR003661">
    <property type="entry name" value="HisK_dim/P_dom"/>
</dbReference>
<keyword evidence="5" id="KW-0418">Kinase</keyword>